<reference evidence="12" key="1">
    <citation type="journal article" date="2021" name="PeerJ">
        <title>Extensive microbial diversity within the chicken gut microbiome revealed by metagenomics and culture.</title>
        <authorList>
            <person name="Gilroy R."/>
            <person name="Ravi A."/>
            <person name="Getino M."/>
            <person name="Pursley I."/>
            <person name="Horton D.L."/>
            <person name="Alikhan N.F."/>
            <person name="Baker D."/>
            <person name="Gharbi K."/>
            <person name="Hall N."/>
            <person name="Watson M."/>
            <person name="Adriaenssens E.M."/>
            <person name="Foster-Nyarko E."/>
            <person name="Jarju S."/>
            <person name="Secka A."/>
            <person name="Antonio M."/>
            <person name="Oren A."/>
            <person name="Chaudhuri R.R."/>
            <person name="La Ragione R."/>
            <person name="Hildebrand F."/>
            <person name="Pallen M.J."/>
        </authorList>
    </citation>
    <scope>NUCLEOTIDE SEQUENCE</scope>
    <source>
        <strain evidence="12">ChiBcec8-13705</strain>
    </source>
</reference>
<evidence type="ECO:0000313" key="12">
    <source>
        <dbReference type="EMBL" id="HJB42138.1"/>
    </source>
</evidence>
<dbReference type="PRINTS" id="PR00344">
    <property type="entry name" value="BCTRLSENSOR"/>
</dbReference>
<name>A0A9D2S2V3_9FIRM</name>
<dbReference type="Pfam" id="PF00672">
    <property type="entry name" value="HAMP"/>
    <property type="match status" value="1"/>
</dbReference>
<dbReference type="Pfam" id="PF02518">
    <property type="entry name" value="HATPase_c"/>
    <property type="match status" value="1"/>
</dbReference>
<dbReference type="Pfam" id="PF00512">
    <property type="entry name" value="HisKA"/>
    <property type="match status" value="1"/>
</dbReference>
<dbReference type="GO" id="GO:0000155">
    <property type="term" value="F:phosphorelay sensor kinase activity"/>
    <property type="evidence" value="ECO:0007669"/>
    <property type="project" value="InterPro"/>
</dbReference>
<dbReference type="GO" id="GO:0016020">
    <property type="term" value="C:membrane"/>
    <property type="evidence" value="ECO:0007669"/>
    <property type="project" value="UniProtKB-SubCell"/>
</dbReference>
<evidence type="ECO:0000256" key="7">
    <source>
        <dbReference type="ARBA" id="ARBA00022777"/>
    </source>
</evidence>
<dbReference type="InterPro" id="IPR050351">
    <property type="entry name" value="BphY/WalK/GraS-like"/>
</dbReference>
<keyword evidence="5" id="KW-0808">Transferase</keyword>
<dbReference type="InterPro" id="IPR005467">
    <property type="entry name" value="His_kinase_dom"/>
</dbReference>
<organism evidence="12 13">
    <name type="scientific">Candidatus Gemmiger avicola</name>
    <dbReference type="NCBI Taxonomy" id="2838605"/>
    <lineage>
        <taxon>Bacteria</taxon>
        <taxon>Bacillati</taxon>
        <taxon>Bacillota</taxon>
        <taxon>Clostridia</taxon>
        <taxon>Eubacteriales</taxon>
        <taxon>Gemmiger</taxon>
    </lineage>
</organism>
<protein>
    <recommendedName>
        <fullName evidence="3">histidine kinase</fullName>
        <ecNumber evidence="3">2.7.13.3</ecNumber>
    </recommendedName>
</protein>
<dbReference type="SMART" id="SM00304">
    <property type="entry name" value="HAMP"/>
    <property type="match status" value="1"/>
</dbReference>
<dbReference type="GO" id="GO:0007234">
    <property type="term" value="P:osmosensory signaling via phosphorelay pathway"/>
    <property type="evidence" value="ECO:0007669"/>
    <property type="project" value="TreeGrafter"/>
</dbReference>
<feature type="domain" description="Histidine kinase" evidence="10">
    <location>
        <begin position="258"/>
        <end position="470"/>
    </location>
</feature>
<dbReference type="Proteomes" id="UP000886803">
    <property type="component" value="Unassembled WGS sequence"/>
</dbReference>
<dbReference type="SUPFAM" id="SSF47384">
    <property type="entry name" value="Homodimeric domain of signal transducing histidine kinase"/>
    <property type="match status" value="1"/>
</dbReference>
<sequence>MRFSQKLVCSMLLVVVAFFALGGSALLHGDFLDRLAASAQQEQAQHGMACQVVENEMLALLRQGDGLEDAALAAIPAKLTAPPDQAHALLRAGNNGDTLLYSSFPAVDGLDAVEPGSLADTMPGPNESVITRAAGRVWRIYGSDLLSGVRLYTAFDLTEVFDARSRSLQRFLLLECAVLAGAALVTALLTRRLTRPLALLSRASRRIADGDYGLRTGIHTRDEIGELSENFDQMAAAVQEKVAALELSVRQREDFMGAFAHELKTPMTGILGYADLLRTMQPDPAEQREAAGAIFHEAKRLGALSEKLLQLLHLDEEPLRLAPVNLAEAAAEAARSARPALERAGACVRLDVQDAWVDGDGDLLADLALNLLTNAAKAGPGGEISLTVRQDGAQASLTVQDHGCGIPADQLARVTEPFYMVDKSRARRQGGSGLGLTLCQRIAEAHGGAMQFESEEGAGTTVTLRLPALAGGPPALPPAKEDTP</sequence>
<evidence type="ECO:0000259" key="11">
    <source>
        <dbReference type="PROSITE" id="PS50885"/>
    </source>
</evidence>
<feature type="domain" description="HAMP" evidence="11">
    <location>
        <begin position="191"/>
        <end position="243"/>
    </location>
</feature>
<dbReference type="InterPro" id="IPR003661">
    <property type="entry name" value="HisK_dim/P_dom"/>
</dbReference>
<dbReference type="PANTHER" id="PTHR42878:SF7">
    <property type="entry name" value="SENSOR HISTIDINE KINASE GLRK"/>
    <property type="match status" value="1"/>
</dbReference>
<dbReference type="InterPro" id="IPR036890">
    <property type="entry name" value="HATPase_C_sf"/>
</dbReference>
<comment type="catalytic activity">
    <reaction evidence="1">
        <text>ATP + protein L-histidine = ADP + protein N-phospho-L-histidine.</text>
        <dbReference type="EC" id="2.7.13.3"/>
    </reaction>
</comment>
<reference evidence="12" key="2">
    <citation type="submission" date="2021-04" db="EMBL/GenBank/DDBJ databases">
        <authorList>
            <person name="Gilroy R."/>
        </authorList>
    </citation>
    <scope>NUCLEOTIDE SEQUENCE</scope>
    <source>
        <strain evidence="12">ChiBcec8-13705</strain>
    </source>
</reference>
<dbReference type="InterPro" id="IPR003660">
    <property type="entry name" value="HAMP_dom"/>
</dbReference>
<comment type="caution">
    <text evidence="12">The sequence shown here is derived from an EMBL/GenBank/DDBJ whole genome shotgun (WGS) entry which is preliminary data.</text>
</comment>
<evidence type="ECO:0000256" key="8">
    <source>
        <dbReference type="ARBA" id="ARBA00022840"/>
    </source>
</evidence>
<evidence type="ECO:0000256" key="2">
    <source>
        <dbReference type="ARBA" id="ARBA00004370"/>
    </source>
</evidence>
<gene>
    <name evidence="12" type="ORF">H9945_06530</name>
</gene>
<dbReference type="CDD" id="cd06225">
    <property type="entry name" value="HAMP"/>
    <property type="match status" value="1"/>
</dbReference>
<evidence type="ECO:0000256" key="6">
    <source>
        <dbReference type="ARBA" id="ARBA00022741"/>
    </source>
</evidence>
<comment type="subcellular location">
    <subcellularLocation>
        <location evidence="2">Membrane</location>
    </subcellularLocation>
</comment>
<dbReference type="InterPro" id="IPR003594">
    <property type="entry name" value="HATPase_dom"/>
</dbReference>
<evidence type="ECO:0000256" key="4">
    <source>
        <dbReference type="ARBA" id="ARBA00022553"/>
    </source>
</evidence>
<dbReference type="Gene3D" id="1.10.287.130">
    <property type="match status" value="1"/>
</dbReference>
<keyword evidence="8" id="KW-0067">ATP-binding</keyword>
<dbReference type="Gene3D" id="6.10.340.10">
    <property type="match status" value="1"/>
</dbReference>
<dbReference type="SMART" id="SM00387">
    <property type="entry name" value="HATPase_c"/>
    <property type="match status" value="1"/>
</dbReference>
<keyword evidence="7 12" id="KW-0418">Kinase</keyword>
<dbReference type="GO" id="GO:0030295">
    <property type="term" value="F:protein kinase activator activity"/>
    <property type="evidence" value="ECO:0007669"/>
    <property type="project" value="TreeGrafter"/>
</dbReference>
<keyword evidence="4" id="KW-0597">Phosphoprotein</keyword>
<evidence type="ECO:0000256" key="9">
    <source>
        <dbReference type="ARBA" id="ARBA00023012"/>
    </source>
</evidence>
<dbReference type="EMBL" id="DWYG01000108">
    <property type="protein sequence ID" value="HJB42138.1"/>
    <property type="molecule type" value="Genomic_DNA"/>
</dbReference>
<dbReference type="AlphaFoldDB" id="A0A9D2S2V3"/>
<accession>A0A9D2S2V3</accession>
<dbReference type="InterPro" id="IPR036097">
    <property type="entry name" value="HisK_dim/P_sf"/>
</dbReference>
<dbReference type="Gene3D" id="3.30.565.10">
    <property type="entry name" value="Histidine kinase-like ATPase, C-terminal domain"/>
    <property type="match status" value="1"/>
</dbReference>
<dbReference type="GO" id="GO:0000156">
    <property type="term" value="F:phosphorelay response regulator activity"/>
    <property type="evidence" value="ECO:0007669"/>
    <property type="project" value="TreeGrafter"/>
</dbReference>
<evidence type="ECO:0000259" key="10">
    <source>
        <dbReference type="PROSITE" id="PS50109"/>
    </source>
</evidence>
<dbReference type="SMART" id="SM00388">
    <property type="entry name" value="HisKA"/>
    <property type="match status" value="1"/>
</dbReference>
<keyword evidence="9" id="KW-0902">Two-component regulatory system</keyword>
<evidence type="ECO:0000313" key="13">
    <source>
        <dbReference type="Proteomes" id="UP000886803"/>
    </source>
</evidence>
<evidence type="ECO:0000256" key="5">
    <source>
        <dbReference type="ARBA" id="ARBA00022679"/>
    </source>
</evidence>
<dbReference type="CDD" id="cd00082">
    <property type="entry name" value="HisKA"/>
    <property type="match status" value="1"/>
</dbReference>
<dbReference type="SUPFAM" id="SSF158472">
    <property type="entry name" value="HAMP domain-like"/>
    <property type="match status" value="1"/>
</dbReference>
<dbReference type="SUPFAM" id="SSF55874">
    <property type="entry name" value="ATPase domain of HSP90 chaperone/DNA topoisomerase II/histidine kinase"/>
    <property type="match status" value="1"/>
</dbReference>
<keyword evidence="6" id="KW-0547">Nucleotide-binding</keyword>
<evidence type="ECO:0000256" key="1">
    <source>
        <dbReference type="ARBA" id="ARBA00000085"/>
    </source>
</evidence>
<proteinExistence type="predicted"/>
<dbReference type="PANTHER" id="PTHR42878">
    <property type="entry name" value="TWO-COMPONENT HISTIDINE KINASE"/>
    <property type="match status" value="1"/>
</dbReference>
<dbReference type="InterPro" id="IPR004358">
    <property type="entry name" value="Sig_transdc_His_kin-like_C"/>
</dbReference>
<evidence type="ECO:0000256" key="3">
    <source>
        <dbReference type="ARBA" id="ARBA00012438"/>
    </source>
</evidence>
<dbReference type="EC" id="2.7.13.3" evidence="3"/>
<dbReference type="PROSITE" id="PS50109">
    <property type="entry name" value="HIS_KIN"/>
    <property type="match status" value="1"/>
</dbReference>
<dbReference type="GO" id="GO:0005524">
    <property type="term" value="F:ATP binding"/>
    <property type="evidence" value="ECO:0007669"/>
    <property type="project" value="UniProtKB-KW"/>
</dbReference>
<dbReference type="PROSITE" id="PS50885">
    <property type="entry name" value="HAMP"/>
    <property type="match status" value="1"/>
</dbReference>